<reference evidence="7 8" key="1">
    <citation type="journal article" date="2012" name="J. Bacteriol.">
        <title>Complete genome sequences of Methylophaga sp. strain JAM1 and Methylophaga sp. strain JAM7.</title>
        <authorList>
            <person name="Villeneuve C."/>
            <person name="Martineau C."/>
            <person name="Mauffrey F."/>
            <person name="Villemur R."/>
        </authorList>
    </citation>
    <scope>NUCLEOTIDE SEQUENCE [LARGE SCALE GENOMIC DNA]</scope>
    <source>
        <strain evidence="7 8">JAM1</strain>
    </source>
</reference>
<reference evidence="7 8" key="2">
    <citation type="journal article" date="2013" name="Int. J. Syst. Evol. Microbiol.">
        <title>Methylophaga nitratireducenticrescens sp. nov. and Methylophaga frappieri sp. nov., isolated from the biofilm of the methanol-fed denitrification system treating the seawater at the Montreal Biodome.</title>
        <authorList>
            <person name="Villeneuve C."/>
            <person name="Martineau C."/>
            <person name="Mauffrey F."/>
            <person name="Villemur R."/>
        </authorList>
    </citation>
    <scope>NUCLEOTIDE SEQUENCE [LARGE SCALE GENOMIC DNA]</scope>
    <source>
        <strain evidence="7 8">JAM1</strain>
    </source>
</reference>
<dbReference type="AlphaFoldDB" id="I1XLI8"/>
<keyword evidence="2 5" id="KW-0812">Transmembrane</keyword>
<dbReference type="Proteomes" id="UP000009144">
    <property type="component" value="Chromosome"/>
</dbReference>
<evidence type="ECO:0000256" key="2">
    <source>
        <dbReference type="ARBA" id="ARBA00022692"/>
    </source>
</evidence>
<evidence type="ECO:0000256" key="5">
    <source>
        <dbReference type="SAM" id="Phobius"/>
    </source>
</evidence>
<dbReference type="PANTHER" id="PTHR37422">
    <property type="entry name" value="TEICHURONIC ACID BIOSYNTHESIS PROTEIN TUAE"/>
    <property type="match status" value="1"/>
</dbReference>
<dbReference type="GO" id="GO:0016020">
    <property type="term" value="C:membrane"/>
    <property type="evidence" value="ECO:0007669"/>
    <property type="project" value="UniProtKB-SubCell"/>
</dbReference>
<feature type="transmembrane region" description="Helical" evidence="5">
    <location>
        <begin position="238"/>
        <end position="259"/>
    </location>
</feature>
<feature type="transmembrane region" description="Helical" evidence="5">
    <location>
        <begin position="64"/>
        <end position="84"/>
    </location>
</feature>
<evidence type="ECO:0000256" key="4">
    <source>
        <dbReference type="ARBA" id="ARBA00023136"/>
    </source>
</evidence>
<evidence type="ECO:0000313" key="8">
    <source>
        <dbReference type="Proteomes" id="UP000009144"/>
    </source>
</evidence>
<gene>
    <name evidence="7" type="ordered locus">Q7A_2457</name>
</gene>
<dbReference type="PATRIC" id="fig|754476.3.peg.2419"/>
<dbReference type="OrthoDB" id="8534453at2"/>
<dbReference type="InterPro" id="IPR007016">
    <property type="entry name" value="O-antigen_ligase-rel_domated"/>
</dbReference>
<keyword evidence="8" id="KW-1185">Reference proteome</keyword>
<feature type="transmembrane region" description="Helical" evidence="5">
    <location>
        <begin position="12"/>
        <end position="29"/>
    </location>
</feature>
<protein>
    <submittedName>
        <fullName evidence="7">O-antigen polymerase family protein/toluene tolerance protein</fullName>
    </submittedName>
</protein>
<dbReference type="InterPro" id="IPR051533">
    <property type="entry name" value="WaaL-like"/>
</dbReference>
<accession>I1XLI8</accession>
<feature type="transmembrane region" description="Helical" evidence="5">
    <location>
        <begin position="347"/>
        <end position="370"/>
    </location>
</feature>
<keyword evidence="3 5" id="KW-1133">Transmembrane helix</keyword>
<dbReference type="eggNOG" id="COG3307">
    <property type="taxonomic scope" value="Bacteria"/>
</dbReference>
<dbReference type="KEGG" id="mej:Q7A_2457"/>
<sequence length="413" mass="46773">MLNRLKNAPAYEKTIFVLMNIWLAGYFLSPTNKQHYQFFILSIVLSAFWLIFTQKINYRSLLKSKVIISALLYALLFLISIAWSNDLGFSEKFKDIKTFLYLIFFALVFLYVINSQSARLTTVINILIISAVISLCINVYLFYGVNAEPISARFSGMGRLWNPLWAAAMYGAMALAILAILLDKFNQLKPIFRSFLILVFILMVGAVVLTQSRTPIAAMLLLALFTVIMSQQSLKMKVSVLLTSGIIGLMALLYFLPFIQEHMARGQSYRLDLWFGFIERATEHLILGHGGGSNVPISSLVEEVDGWYHYHSTYIASLVEMGLAGLFLHLLLIVTTLSAAWKMRDIFIVKVAAIVFIYTCILGITFGHGILTRMNSQWLIFWMPLVVIAMYEIHNNNVSVRNDSLEFQSEGSS</sequence>
<feature type="transmembrane region" description="Helical" evidence="5">
    <location>
        <begin position="191"/>
        <end position="209"/>
    </location>
</feature>
<dbReference type="EMBL" id="CP003390">
    <property type="protein sequence ID" value="AFI85257.1"/>
    <property type="molecule type" value="Genomic_DNA"/>
</dbReference>
<feature type="transmembrane region" description="Helical" evidence="5">
    <location>
        <begin position="120"/>
        <end position="143"/>
    </location>
</feature>
<feature type="domain" description="O-antigen ligase-related" evidence="6">
    <location>
        <begin position="198"/>
        <end position="329"/>
    </location>
</feature>
<evidence type="ECO:0000256" key="3">
    <source>
        <dbReference type="ARBA" id="ARBA00022989"/>
    </source>
</evidence>
<feature type="transmembrane region" description="Helical" evidence="5">
    <location>
        <begin position="163"/>
        <end position="182"/>
    </location>
</feature>
<feature type="transmembrane region" description="Helical" evidence="5">
    <location>
        <begin position="96"/>
        <end position="113"/>
    </location>
</feature>
<proteinExistence type="predicted"/>
<dbReference type="RefSeq" id="WP_014707622.1">
    <property type="nucleotide sequence ID" value="NC_017857.3"/>
</dbReference>
<dbReference type="PANTHER" id="PTHR37422:SF13">
    <property type="entry name" value="LIPOPOLYSACCHARIDE BIOSYNTHESIS PROTEIN PA4999-RELATED"/>
    <property type="match status" value="1"/>
</dbReference>
<keyword evidence="4 5" id="KW-0472">Membrane</keyword>
<evidence type="ECO:0000313" key="7">
    <source>
        <dbReference type="EMBL" id="AFI85257.1"/>
    </source>
</evidence>
<dbReference type="HOGENOM" id="CLU_665359_0_0_6"/>
<dbReference type="Pfam" id="PF04932">
    <property type="entry name" value="Wzy_C"/>
    <property type="match status" value="1"/>
</dbReference>
<name>I1XLI8_METNJ</name>
<evidence type="ECO:0000259" key="6">
    <source>
        <dbReference type="Pfam" id="PF04932"/>
    </source>
</evidence>
<evidence type="ECO:0000256" key="1">
    <source>
        <dbReference type="ARBA" id="ARBA00004141"/>
    </source>
</evidence>
<feature type="transmembrane region" description="Helical" evidence="5">
    <location>
        <begin position="376"/>
        <end position="393"/>
    </location>
</feature>
<feature type="transmembrane region" description="Helical" evidence="5">
    <location>
        <begin position="314"/>
        <end position="335"/>
    </location>
</feature>
<feature type="transmembrane region" description="Helical" evidence="5">
    <location>
        <begin position="215"/>
        <end position="231"/>
    </location>
</feature>
<feature type="transmembrane region" description="Helical" evidence="5">
    <location>
        <begin position="35"/>
        <end position="52"/>
    </location>
</feature>
<dbReference type="STRING" id="754476.Q7A_2457"/>
<comment type="subcellular location">
    <subcellularLocation>
        <location evidence="1">Membrane</location>
        <topology evidence="1">Multi-pass membrane protein</topology>
    </subcellularLocation>
</comment>
<organism evidence="7 8">
    <name type="scientific">Methylophaga nitratireducenticrescens</name>
    <dbReference type="NCBI Taxonomy" id="754476"/>
    <lineage>
        <taxon>Bacteria</taxon>
        <taxon>Pseudomonadati</taxon>
        <taxon>Pseudomonadota</taxon>
        <taxon>Gammaproteobacteria</taxon>
        <taxon>Thiotrichales</taxon>
        <taxon>Piscirickettsiaceae</taxon>
        <taxon>Methylophaga</taxon>
    </lineage>
</organism>